<gene>
    <name evidence="1" type="ORF">GCM10009668_20260</name>
</gene>
<protein>
    <submittedName>
        <fullName evidence="1">Isocitrate lyase/phosphoenolpyruvate mutase family protein</fullName>
    </submittedName>
</protein>
<comment type="caution">
    <text evidence="1">The sequence shown here is derived from an EMBL/GenBank/DDBJ whole genome shotgun (WGS) entry which is preliminary data.</text>
</comment>
<keyword evidence="1" id="KW-0456">Lyase</keyword>
<dbReference type="EMBL" id="BAAALG010000008">
    <property type="protein sequence ID" value="GAA1101842.1"/>
    <property type="molecule type" value="Genomic_DNA"/>
</dbReference>
<dbReference type="CDD" id="cd00377">
    <property type="entry name" value="ICL_PEPM"/>
    <property type="match status" value="1"/>
</dbReference>
<dbReference type="InterPro" id="IPR039556">
    <property type="entry name" value="ICL/PEPM"/>
</dbReference>
<evidence type="ECO:0000313" key="2">
    <source>
        <dbReference type="Proteomes" id="UP001501581"/>
    </source>
</evidence>
<name>A0ABP4EBP0_9ACTN</name>
<dbReference type="Gene3D" id="3.20.20.60">
    <property type="entry name" value="Phosphoenolpyruvate-binding domains"/>
    <property type="match status" value="1"/>
</dbReference>
<reference evidence="2" key="1">
    <citation type="journal article" date="2019" name="Int. J. Syst. Evol. Microbiol.">
        <title>The Global Catalogue of Microorganisms (GCM) 10K type strain sequencing project: providing services to taxonomists for standard genome sequencing and annotation.</title>
        <authorList>
            <consortium name="The Broad Institute Genomics Platform"/>
            <consortium name="The Broad Institute Genome Sequencing Center for Infectious Disease"/>
            <person name="Wu L."/>
            <person name="Ma J."/>
        </authorList>
    </citation>
    <scope>NUCLEOTIDE SEQUENCE [LARGE SCALE GENOMIC DNA]</scope>
    <source>
        <strain evidence="2">JCM 13008</strain>
    </source>
</reference>
<dbReference type="GO" id="GO:0016829">
    <property type="term" value="F:lyase activity"/>
    <property type="evidence" value="ECO:0007669"/>
    <property type="project" value="UniProtKB-KW"/>
</dbReference>
<dbReference type="PANTHER" id="PTHR42905">
    <property type="entry name" value="PHOSPHOENOLPYRUVATE CARBOXYLASE"/>
    <property type="match status" value="1"/>
</dbReference>
<accession>A0ABP4EBP0</accession>
<dbReference type="Proteomes" id="UP001501581">
    <property type="component" value="Unassembled WGS sequence"/>
</dbReference>
<dbReference type="InterPro" id="IPR015813">
    <property type="entry name" value="Pyrv/PenolPyrv_kinase-like_dom"/>
</dbReference>
<keyword evidence="2" id="KW-1185">Reference proteome</keyword>
<proteinExistence type="predicted"/>
<organism evidence="1 2">
    <name type="scientific">Nocardioides dubius</name>
    <dbReference type="NCBI Taxonomy" id="317019"/>
    <lineage>
        <taxon>Bacteria</taxon>
        <taxon>Bacillati</taxon>
        <taxon>Actinomycetota</taxon>
        <taxon>Actinomycetes</taxon>
        <taxon>Propionibacteriales</taxon>
        <taxon>Nocardioidaceae</taxon>
        <taxon>Nocardioides</taxon>
    </lineage>
</organism>
<dbReference type="PANTHER" id="PTHR42905:SF16">
    <property type="entry name" value="CARBOXYPHOSPHONOENOLPYRUVATE PHOSPHONOMUTASE-LIKE PROTEIN (AFU_ORTHOLOGUE AFUA_5G07230)"/>
    <property type="match status" value="1"/>
</dbReference>
<dbReference type="InterPro" id="IPR040442">
    <property type="entry name" value="Pyrv_kinase-like_dom_sf"/>
</dbReference>
<dbReference type="SUPFAM" id="SSF51621">
    <property type="entry name" value="Phosphoenolpyruvate/pyruvate domain"/>
    <property type="match status" value="1"/>
</dbReference>
<dbReference type="Pfam" id="PF13714">
    <property type="entry name" value="PEP_mutase"/>
    <property type="match status" value="1"/>
</dbReference>
<sequence length="257" mass="27162">MTDDASRKSNAELASDLLALHQPGNPVVLPTVWDAWSAKVAAEAGFAGLTVGSHPVADSIGRPDGEGMAFTELITRVEQITRAVDLPVSVDVEAGYGLDPAAVVTGVLGAGAVGLNIEDTVHSEGGRLRSAEEHAEYVAGLRAAAVRAGVDLVINARTDWFKGQHGDEASRVDEAINRMALCAEAGASALYPVAFHSEETLARICLELPLPVNAIARPDVDDLEMYRRAGAGRISFGPTWQMALAKVSAEWLARWRG</sequence>
<dbReference type="RefSeq" id="WP_343993969.1">
    <property type="nucleotide sequence ID" value="NZ_BAAALG010000008.1"/>
</dbReference>
<evidence type="ECO:0000313" key="1">
    <source>
        <dbReference type="EMBL" id="GAA1101842.1"/>
    </source>
</evidence>